<comment type="subcellular location">
    <subcellularLocation>
        <location evidence="1">Nucleus</location>
    </subcellularLocation>
</comment>
<dbReference type="PANTHER" id="PTHR12549">
    <property type="entry name" value="JMJC DOMAIN-CONTAINING HISTONE DEMETHYLATION PROTEIN"/>
    <property type="match status" value="1"/>
</dbReference>
<reference evidence="5 6" key="1">
    <citation type="submission" date="2024-01" db="EMBL/GenBank/DDBJ databases">
        <title>The genomes of 5 underutilized Papilionoideae crops provide insights into root nodulation and disease resistanc.</title>
        <authorList>
            <person name="Yuan L."/>
        </authorList>
    </citation>
    <scope>NUCLEOTIDE SEQUENCE [LARGE SCALE GENOMIC DNA]</scope>
    <source>
        <strain evidence="5">ZHUSHIDOU_FW_LH</strain>
        <tissue evidence="5">Leaf</tissue>
    </source>
</reference>
<evidence type="ECO:0000256" key="3">
    <source>
        <dbReference type="ARBA" id="ARBA00022723"/>
    </source>
</evidence>
<sequence>MFKLPDKLEACTASERHTLDGKSISSGNLTATSVLPEQANCNGIDSVSCPPTELGGCGNNLLNLRCVFPISWIKEMEVNAEKIVCSYDFSETSDKSSGCSLCFDTDLKTNRCKLLQEAALREGSNDNCLFYPTVLDINGSNFEHYQKHWGKGHPMAVRDVLQSTLNLSWNPLIMFCTYLERSIASYENNKDLLESCLDWCELLFK</sequence>
<dbReference type="GO" id="GO:0003712">
    <property type="term" value="F:transcription coregulator activity"/>
    <property type="evidence" value="ECO:0007669"/>
    <property type="project" value="TreeGrafter"/>
</dbReference>
<dbReference type="GO" id="GO:0000118">
    <property type="term" value="C:histone deacetylase complex"/>
    <property type="evidence" value="ECO:0007669"/>
    <property type="project" value="TreeGrafter"/>
</dbReference>
<keyword evidence="3" id="KW-0479">Metal-binding</keyword>
<dbReference type="GO" id="GO:0031490">
    <property type="term" value="F:chromatin DNA binding"/>
    <property type="evidence" value="ECO:0007669"/>
    <property type="project" value="TreeGrafter"/>
</dbReference>
<dbReference type="InterPro" id="IPR045109">
    <property type="entry name" value="LSDs-like"/>
</dbReference>
<proteinExistence type="inferred from homology"/>
<dbReference type="GO" id="GO:0032454">
    <property type="term" value="F:histone H3K9 demethylase activity"/>
    <property type="evidence" value="ECO:0007669"/>
    <property type="project" value="InterPro"/>
</dbReference>
<comment type="similarity">
    <text evidence="2">Belongs to the JARID1 histone demethylase family.</text>
</comment>
<gene>
    <name evidence="5" type="ORF">RIF29_38847</name>
</gene>
<dbReference type="EMBL" id="JAYWIO010000008">
    <property type="protein sequence ID" value="KAK7244029.1"/>
    <property type="molecule type" value="Genomic_DNA"/>
</dbReference>
<dbReference type="PANTHER" id="PTHR12549:SF42">
    <property type="entry name" value="LYSINE-SPECIFIC DEMETHYLASE JMJ28"/>
    <property type="match status" value="1"/>
</dbReference>
<accession>A0AAN9E0K5</accession>
<evidence type="ECO:0000313" key="6">
    <source>
        <dbReference type="Proteomes" id="UP001372338"/>
    </source>
</evidence>
<evidence type="ECO:0000256" key="4">
    <source>
        <dbReference type="ARBA" id="ARBA00023242"/>
    </source>
</evidence>
<organism evidence="5 6">
    <name type="scientific">Crotalaria pallida</name>
    <name type="common">Smooth rattlebox</name>
    <name type="synonym">Crotalaria striata</name>
    <dbReference type="NCBI Taxonomy" id="3830"/>
    <lineage>
        <taxon>Eukaryota</taxon>
        <taxon>Viridiplantae</taxon>
        <taxon>Streptophyta</taxon>
        <taxon>Embryophyta</taxon>
        <taxon>Tracheophyta</taxon>
        <taxon>Spermatophyta</taxon>
        <taxon>Magnoliopsida</taxon>
        <taxon>eudicotyledons</taxon>
        <taxon>Gunneridae</taxon>
        <taxon>Pentapetalae</taxon>
        <taxon>rosids</taxon>
        <taxon>fabids</taxon>
        <taxon>Fabales</taxon>
        <taxon>Fabaceae</taxon>
        <taxon>Papilionoideae</taxon>
        <taxon>50 kb inversion clade</taxon>
        <taxon>genistoids sensu lato</taxon>
        <taxon>core genistoids</taxon>
        <taxon>Crotalarieae</taxon>
        <taxon>Crotalaria</taxon>
    </lineage>
</organism>
<evidence type="ECO:0000313" key="5">
    <source>
        <dbReference type="EMBL" id="KAK7244029.1"/>
    </source>
</evidence>
<dbReference type="AlphaFoldDB" id="A0AAN9E0K5"/>
<dbReference type="GO" id="GO:0000785">
    <property type="term" value="C:chromatin"/>
    <property type="evidence" value="ECO:0007669"/>
    <property type="project" value="TreeGrafter"/>
</dbReference>
<comment type="caution">
    <text evidence="5">The sequence shown here is derived from an EMBL/GenBank/DDBJ whole genome shotgun (WGS) entry which is preliminary data.</text>
</comment>
<dbReference type="GO" id="GO:0046872">
    <property type="term" value="F:metal ion binding"/>
    <property type="evidence" value="ECO:0007669"/>
    <property type="project" value="UniProtKB-KW"/>
</dbReference>
<protein>
    <submittedName>
        <fullName evidence="5">Uncharacterized protein</fullName>
    </submittedName>
</protein>
<dbReference type="Proteomes" id="UP001372338">
    <property type="component" value="Unassembled WGS sequence"/>
</dbReference>
<dbReference type="GO" id="GO:0006357">
    <property type="term" value="P:regulation of transcription by RNA polymerase II"/>
    <property type="evidence" value="ECO:0007669"/>
    <property type="project" value="TreeGrafter"/>
</dbReference>
<keyword evidence="6" id="KW-1185">Reference proteome</keyword>
<dbReference type="Gene3D" id="2.60.120.650">
    <property type="entry name" value="Cupin"/>
    <property type="match status" value="1"/>
</dbReference>
<keyword evidence="4" id="KW-0539">Nucleus</keyword>
<evidence type="ECO:0000256" key="1">
    <source>
        <dbReference type="ARBA" id="ARBA00004123"/>
    </source>
</evidence>
<evidence type="ECO:0000256" key="2">
    <source>
        <dbReference type="ARBA" id="ARBA00006801"/>
    </source>
</evidence>
<name>A0AAN9E0K5_CROPI</name>